<dbReference type="InterPro" id="IPR002912">
    <property type="entry name" value="ACT_dom"/>
</dbReference>
<evidence type="ECO:0000313" key="14">
    <source>
        <dbReference type="Proteomes" id="UP001071230"/>
    </source>
</evidence>
<keyword evidence="6" id="KW-0804">Transcription</keyword>
<evidence type="ECO:0000313" key="13">
    <source>
        <dbReference type="EMBL" id="CEJ07940.1"/>
    </source>
</evidence>
<keyword evidence="1" id="KW-0547">Nucleotide-binding</keyword>
<feature type="compositionally biased region" description="Basic and acidic residues" evidence="8">
    <location>
        <begin position="465"/>
        <end position="479"/>
    </location>
</feature>
<dbReference type="PANTHER" id="PTHR32071:SF57">
    <property type="entry name" value="C4-DICARBOXYLATE TRANSPORT TRANSCRIPTIONAL REGULATORY PROTEIN DCTD"/>
    <property type="match status" value="1"/>
</dbReference>
<dbReference type="InterPro" id="IPR030828">
    <property type="entry name" value="HTH_TyrR"/>
</dbReference>
<dbReference type="PROSITE" id="PS50112">
    <property type="entry name" value="PAS"/>
    <property type="match status" value="1"/>
</dbReference>
<keyword evidence="5" id="KW-0238">DNA-binding</keyword>
<dbReference type="SUPFAM" id="SSF46689">
    <property type="entry name" value="Homeodomain-like"/>
    <property type="match status" value="1"/>
</dbReference>
<dbReference type="AlphaFoldDB" id="A0A8S0W1V2"/>
<dbReference type="NCBIfam" id="TIGR04381">
    <property type="entry name" value="HTH_TypR"/>
    <property type="match status" value="1"/>
</dbReference>
<keyword evidence="14" id="KW-1185">Reference proteome</keyword>
<keyword evidence="3" id="KW-0067">ATP-binding</keyword>
<proteinExistence type="predicted"/>
<gene>
    <name evidence="12" type="ORF">DEACI_0614</name>
    <name evidence="13" type="ORF">DEACI_2412</name>
</gene>
<dbReference type="Pfam" id="PF18024">
    <property type="entry name" value="HTH_50"/>
    <property type="match status" value="1"/>
</dbReference>
<protein>
    <recommendedName>
        <fullName evidence="7">HTH-type transcriptional regulatory protein TyrR</fullName>
    </recommendedName>
</protein>
<feature type="domain" description="ACT" evidence="11">
    <location>
        <begin position="9"/>
        <end position="78"/>
    </location>
</feature>
<dbReference type="Gene3D" id="3.40.50.300">
    <property type="entry name" value="P-loop containing nucleotide triphosphate hydrolases"/>
    <property type="match status" value="1"/>
</dbReference>
<dbReference type="InterPro" id="IPR002078">
    <property type="entry name" value="Sigma_54_int"/>
</dbReference>
<evidence type="ECO:0000256" key="6">
    <source>
        <dbReference type="ARBA" id="ARBA00023163"/>
    </source>
</evidence>
<dbReference type="Gene3D" id="1.10.8.60">
    <property type="match status" value="1"/>
</dbReference>
<dbReference type="InterPro" id="IPR025944">
    <property type="entry name" value="Sigma_54_int_dom_CS"/>
</dbReference>
<evidence type="ECO:0000256" key="7">
    <source>
        <dbReference type="ARBA" id="ARBA00029500"/>
    </source>
</evidence>
<organism evidence="12">
    <name type="scientific">Acididesulfobacillus acetoxydans</name>
    <dbReference type="NCBI Taxonomy" id="1561005"/>
    <lineage>
        <taxon>Bacteria</taxon>
        <taxon>Bacillati</taxon>
        <taxon>Bacillota</taxon>
        <taxon>Clostridia</taxon>
        <taxon>Eubacteriales</taxon>
        <taxon>Peptococcaceae</taxon>
        <taxon>Acididesulfobacillus</taxon>
    </lineage>
</organism>
<dbReference type="EMBL" id="LR746496">
    <property type="protein sequence ID" value="CAA7599968.1"/>
    <property type="molecule type" value="Genomic_DNA"/>
</dbReference>
<dbReference type="InterPro" id="IPR035965">
    <property type="entry name" value="PAS-like_dom_sf"/>
</dbReference>
<dbReference type="RefSeq" id="WP_372503608.1">
    <property type="nucleotide sequence ID" value="NZ_CDGJ01000071.1"/>
</dbReference>
<reference evidence="13" key="1">
    <citation type="submission" date="2014-11" db="EMBL/GenBank/DDBJ databases">
        <authorList>
            <person name="Hornung B.V."/>
        </authorList>
    </citation>
    <scope>NUCLEOTIDE SEQUENCE</scope>
    <source>
        <strain evidence="13">INE</strain>
    </source>
</reference>
<evidence type="ECO:0000256" key="8">
    <source>
        <dbReference type="SAM" id="MobiDB-lite"/>
    </source>
</evidence>
<evidence type="ECO:0000256" key="1">
    <source>
        <dbReference type="ARBA" id="ARBA00022741"/>
    </source>
</evidence>
<evidence type="ECO:0000256" key="4">
    <source>
        <dbReference type="ARBA" id="ARBA00023015"/>
    </source>
</evidence>
<dbReference type="SMART" id="SM00382">
    <property type="entry name" value="AAA"/>
    <property type="match status" value="1"/>
</dbReference>
<dbReference type="FunFam" id="3.40.50.300:FF:000006">
    <property type="entry name" value="DNA-binding transcriptional regulator NtrC"/>
    <property type="match status" value="1"/>
</dbReference>
<dbReference type="NCBIfam" id="TIGR00229">
    <property type="entry name" value="sensory_box"/>
    <property type="match status" value="1"/>
</dbReference>
<dbReference type="GO" id="GO:0005524">
    <property type="term" value="F:ATP binding"/>
    <property type="evidence" value="ECO:0007669"/>
    <property type="project" value="UniProtKB-KW"/>
</dbReference>
<dbReference type="Gene3D" id="1.10.10.60">
    <property type="entry name" value="Homeodomain-like"/>
    <property type="match status" value="1"/>
</dbReference>
<evidence type="ECO:0000256" key="5">
    <source>
        <dbReference type="ARBA" id="ARBA00023125"/>
    </source>
</evidence>
<dbReference type="Pfam" id="PF00158">
    <property type="entry name" value="Sigma54_activat"/>
    <property type="match status" value="1"/>
</dbReference>
<dbReference type="KEGG" id="aacx:DEACI_0614"/>
<keyword evidence="4" id="KW-0805">Transcription regulation</keyword>
<dbReference type="SUPFAM" id="SSF55785">
    <property type="entry name" value="PYP-like sensor domain (PAS domain)"/>
    <property type="match status" value="1"/>
</dbReference>
<evidence type="ECO:0000256" key="2">
    <source>
        <dbReference type="ARBA" id="ARBA00022797"/>
    </source>
</evidence>
<dbReference type="InterPro" id="IPR000014">
    <property type="entry name" value="PAS"/>
</dbReference>
<dbReference type="PROSITE" id="PS00688">
    <property type="entry name" value="SIGMA54_INTERACT_3"/>
    <property type="match status" value="1"/>
</dbReference>
<evidence type="ECO:0000259" key="11">
    <source>
        <dbReference type="PROSITE" id="PS51671"/>
    </source>
</evidence>
<dbReference type="PROSITE" id="PS00675">
    <property type="entry name" value="SIGMA54_INTERACT_1"/>
    <property type="match status" value="1"/>
</dbReference>
<dbReference type="Pfam" id="PF25601">
    <property type="entry name" value="AAA_lid_14"/>
    <property type="match status" value="1"/>
</dbReference>
<dbReference type="InterPro" id="IPR003593">
    <property type="entry name" value="AAA+_ATPase"/>
</dbReference>
<dbReference type="GO" id="GO:0006355">
    <property type="term" value="P:regulation of DNA-templated transcription"/>
    <property type="evidence" value="ECO:0007669"/>
    <property type="project" value="InterPro"/>
</dbReference>
<dbReference type="InterPro" id="IPR025943">
    <property type="entry name" value="Sigma_54_int_dom_ATP-bd_2"/>
</dbReference>
<dbReference type="CDD" id="cd00130">
    <property type="entry name" value="PAS"/>
    <property type="match status" value="1"/>
</dbReference>
<dbReference type="PROSITE" id="PS51671">
    <property type="entry name" value="ACT"/>
    <property type="match status" value="1"/>
</dbReference>
<dbReference type="CDD" id="cd00009">
    <property type="entry name" value="AAA"/>
    <property type="match status" value="1"/>
</dbReference>
<evidence type="ECO:0000259" key="10">
    <source>
        <dbReference type="PROSITE" id="PS50112"/>
    </source>
</evidence>
<dbReference type="InterPro" id="IPR009057">
    <property type="entry name" value="Homeodomain-like_sf"/>
</dbReference>
<feature type="region of interest" description="Disordered" evidence="8">
    <location>
        <begin position="465"/>
        <end position="490"/>
    </location>
</feature>
<dbReference type="Proteomes" id="UP000836597">
    <property type="component" value="Chromosome"/>
</dbReference>
<dbReference type="EMBL" id="CDGJ01000071">
    <property type="protein sequence ID" value="CEJ07940.1"/>
    <property type="molecule type" value="Genomic_DNA"/>
</dbReference>
<dbReference type="Proteomes" id="UP001071230">
    <property type="component" value="Unassembled WGS sequence"/>
</dbReference>
<dbReference type="SMART" id="SM00091">
    <property type="entry name" value="PAS"/>
    <property type="match status" value="1"/>
</dbReference>
<sequence>MEIRVQDYVIQIDFVDRLGLAYEIFEVFKNRKINLVGMEATSNERMLIKCQTVREYLQALMNELITIEGVKALELKDYLLCEQREYELSTILNSVSEGIIAVNNKGVITHLNEVACRTFFCSKEEVIGKDIDQVFQAKAPILHTLKTGQPYSLKEVKMQKDHRSIHFLTSGLPIFNARGQIIGGVATITDFSQIEEIVSKVGAKKRLTTFEDIVYQGPAMSRLVETAKAVAKGNSTILLRGESGTGKELFARAIHMESNRASGPFIAINCGALPDSLLESELFGYEEGAFTGAIRGGKKGLFEQAHGGTLFLDEIGEVSAPVQVRLLRVLQENTVRRVGGSREVPVDVRIIAATHRNLEDMIRAGEFREDLYYRLNVFPLRILPLRERREDIPFIAQHLIRKISLRLERPEFCLTKETMEFLMKQDWPGNVRQLENVLERMINIMEIEGIKAEDFYSWMNLPRPAGRERQGAGEERGLRSESGTGRGPEGEIEAEIRDEMREAIARRSGTEAEAAGFQQSRVASAVIESIETRSPNTPPVLTGGMEARGLRTVEAVGLAEKGATDATGQARGLPVRVKDENISSGAGVRVLHVMIPFTAKWPPLKTIVNEVEKQVLISVLAKHPSSRKAGRVLGVSSTTVLNKINAYGIVLENDED</sequence>
<feature type="domain" description="Sigma-54 factor interaction" evidence="9">
    <location>
        <begin position="213"/>
        <end position="443"/>
    </location>
</feature>
<evidence type="ECO:0000313" key="12">
    <source>
        <dbReference type="EMBL" id="CAA7599968.1"/>
    </source>
</evidence>
<dbReference type="InterPro" id="IPR058031">
    <property type="entry name" value="AAA_lid_NorR"/>
</dbReference>
<dbReference type="SUPFAM" id="SSF52540">
    <property type="entry name" value="P-loop containing nucleoside triphosphate hydrolases"/>
    <property type="match status" value="1"/>
</dbReference>
<dbReference type="InterPro" id="IPR013767">
    <property type="entry name" value="PAS_fold"/>
</dbReference>
<evidence type="ECO:0000259" key="9">
    <source>
        <dbReference type="PROSITE" id="PS50045"/>
    </source>
</evidence>
<keyword evidence="2" id="KW-0058">Aromatic hydrocarbons catabolism</keyword>
<name>A0A8S0W1V2_9FIRM</name>
<dbReference type="GO" id="GO:0003677">
    <property type="term" value="F:DNA binding"/>
    <property type="evidence" value="ECO:0007669"/>
    <property type="project" value="UniProtKB-KW"/>
</dbReference>
<feature type="domain" description="PAS" evidence="10">
    <location>
        <begin position="84"/>
        <end position="129"/>
    </location>
</feature>
<dbReference type="PROSITE" id="PS00676">
    <property type="entry name" value="SIGMA54_INTERACT_2"/>
    <property type="match status" value="1"/>
</dbReference>
<reference evidence="12" key="2">
    <citation type="submission" date="2020-01" db="EMBL/GenBank/DDBJ databases">
        <authorList>
            <person name="Hornung B."/>
        </authorList>
    </citation>
    <scope>NUCLEOTIDE SEQUENCE</scope>
    <source>
        <strain evidence="12">PacBioINE</strain>
    </source>
</reference>
<dbReference type="Gene3D" id="3.30.450.20">
    <property type="entry name" value="PAS domain"/>
    <property type="match status" value="1"/>
</dbReference>
<evidence type="ECO:0000256" key="3">
    <source>
        <dbReference type="ARBA" id="ARBA00022840"/>
    </source>
</evidence>
<dbReference type="InterPro" id="IPR027417">
    <property type="entry name" value="P-loop_NTPase"/>
</dbReference>
<dbReference type="InterPro" id="IPR025662">
    <property type="entry name" value="Sigma_54_int_dom_ATP-bd_1"/>
</dbReference>
<accession>A0A8S0W1V2</accession>
<dbReference type="Gene3D" id="3.30.70.260">
    <property type="match status" value="1"/>
</dbReference>
<dbReference type="PANTHER" id="PTHR32071">
    <property type="entry name" value="TRANSCRIPTIONAL REGULATORY PROTEIN"/>
    <property type="match status" value="1"/>
</dbReference>
<dbReference type="PROSITE" id="PS50045">
    <property type="entry name" value="SIGMA54_INTERACT_4"/>
    <property type="match status" value="1"/>
</dbReference>
<dbReference type="Pfam" id="PF00989">
    <property type="entry name" value="PAS"/>
    <property type="match status" value="1"/>
</dbReference>